<evidence type="ECO:0000256" key="1">
    <source>
        <dbReference type="SAM" id="Phobius"/>
    </source>
</evidence>
<dbReference type="AlphaFoldDB" id="A0A519BQI8"/>
<dbReference type="Gene3D" id="1.10.4030.10">
    <property type="entry name" value="Porin chaperone SurA, peptide-binding domain"/>
    <property type="match status" value="1"/>
</dbReference>
<keyword evidence="1" id="KW-0812">Transmembrane</keyword>
<gene>
    <name evidence="2" type="ORF">EVG15_01220</name>
</gene>
<comment type="caution">
    <text evidence="2">The sequence shown here is derived from an EMBL/GenBank/DDBJ whole genome shotgun (WGS) entry which is preliminary data.</text>
</comment>
<sequence>MINKYKLVFSIILSINFCCFIFIKNAQGLSYNNINKKLNNYKSENVHAAHAVNNESTYENPGLGDEIIASVDNNPITLNDIYFLGNFRRILYGEKGLFNNKFSDKKINKLLNIYINRFLILKEEHKIDIIKIPVKYLNSYIKNFMQDYRKKYKNLKFSQFLIIFGYNYTEFENFIRNILIEREFIAEHLKLFFNMSKKNVMILKKLEHKKNFENSIKKSKKVSAKQLSGRNIILDLKTWINKLRSKAVIDIVSTKY</sequence>
<evidence type="ECO:0000313" key="3">
    <source>
        <dbReference type="Proteomes" id="UP000319296"/>
    </source>
</evidence>
<evidence type="ECO:0000313" key="2">
    <source>
        <dbReference type="EMBL" id="RZD19534.1"/>
    </source>
</evidence>
<accession>A0A519BQI8</accession>
<name>A0A519BQI8_9DELT</name>
<dbReference type="SUPFAM" id="SSF109998">
    <property type="entry name" value="Triger factor/SurA peptide-binding domain-like"/>
    <property type="match status" value="1"/>
</dbReference>
<feature type="transmembrane region" description="Helical" evidence="1">
    <location>
        <begin position="7"/>
        <end position="23"/>
    </location>
</feature>
<keyword evidence="1" id="KW-1133">Transmembrane helix</keyword>
<keyword evidence="1" id="KW-0472">Membrane</keyword>
<protein>
    <submittedName>
        <fullName evidence="2">Uncharacterized protein</fullName>
    </submittedName>
</protein>
<dbReference type="EMBL" id="SGBB01000001">
    <property type="protein sequence ID" value="RZD19534.1"/>
    <property type="molecule type" value="Genomic_DNA"/>
</dbReference>
<organism evidence="2 3">
    <name type="scientific">Candidatus Acididesulfobacter diazotrophicus</name>
    <dbReference type="NCBI Taxonomy" id="2597226"/>
    <lineage>
        <taxon>Bacteria</taxon>
        <taxon>Deltaproteobacteria</taxon>
        <taxon>Candidatus Acidulodesulfobacterales</taxon>
        <taxon>Candidatus Acididesulfobacter</taxon>
    </lineage>
</organism>
<dbReference type="InterPro" id="IPR027304">
    <property type="entry name" value="Trigger_fact/SurA_dom_sf"/>
</dbReference>
<dbReference type="Proteomes" id="UP000319296">
    <property type="component" value="Unassembled WGS sequence"/>
</dbReference>
<proteinExistence type="predicted"/>
<reference evidence="2 3" key="1">
    <citation type="journal article" date="2019" name="ISME J.">
        <title>Insights into ecological role of a new deltaproteobacterial order Candidatus Acidulodesulfobacterales by metagenomics and metatranscriptomics.</title>
        <authorList>
            <person name="Tan S."/>
            <person name="Liu J."/>
            <person name="Fang Y."/>
            <person name="Hedlund B.P."/>
            <person name="Lian Z.H."/>
            <person name="Huang L.Y."/>
            <person name="Li J.T."/>
            <person name="Huang L.N."/>
            <person name="Li W.J."/>
            <person name="Jiang H.C."/>
            <person name="Dong H.L."/>
            <person name="Shu W.S."/>
        </authorList>
    </citation>
    <scope>NUCLEOTIDE SEQUENCE [LARGE SCALE GENOMIC DNA]</scope>
    <source>
        <strain evidence="2">AP1</strain>
    </source>
</reference>